<comment type="similarity">
    <text evidence="2 11">Belongs to the LpxB family.</text>
</comment>
<proteinExistence type="inferred from homology"/>
<dbReference type="GO" id="GO:0009245">
    <property type="term" value="P:lipid A biosynthetic process"/>
    <property type="evidence" value="ECO:0007669"/>
    <property type="project" value="UniProtKB-UniRule"/>
</dbReference>
<dbReference type="SUPFAM" id="SSF53756">
    <property type="entry name" value="UDP-Glycosyltransferase/glycogen phosphorylase"/>
    <property type="match status" value="1"/>
</dbReference>
<dbReference type="Pfam" id="PF02684">
    <property type="entry name" value="LpxB"/>
    <property type="match status" value="1"/>
</dbReference>
<comment type="catalytic activity">
    <reaction evidence="10 11">
        <text>a lipid X + a UDP-2-N,3-O-bis[(3R)-3-hydroxyacyl]-alpha-D-glucosamine = a lipid A disaccharide + UDP + H(+)</text>
        <dbReference type="Rhea" id="RHEA:67828"/>
        <dbReference type="ChEBI" id="CHEBI:15378"/>
        <dbReference type="ChEBI" id="CHEBI:58223"/>
        <dbReference type="ChEBI" id="CHEBI:137748"/>
        <dbReference type="ChEBI" id="CHEBI:176338"/>
        <dbReference type="ChEBI" id="CHEBI:176343"/>
        <dbReference type="EC" id="2.4.1.182"/>
    </reaction>
</comment>
<dbReference type="PANTHER" id="PTHR30372:SF4">
    <property type="entry name" value="LIPID-A-DISACCHARIDE SYNTHASE, MITOCHONDRIAL-RELATED"/>
    <property type="match status" value="1"/>
</dbReference>
<dbReference type="Proteomes" id="UP000192408">
    <property type="component" value="Unassembled WGS sequence"/>
</dbReference>
<dbReference type="AlphaFoldDB" id="A0A1W1UAE3"/>
<dbReference type="InterPro" id="IPR003835">
    <property type="entry name" value="Glyco_trans_19"/>
</dbReference>
<evidence type="ECO:0000313" key="13">
    <source>
        <dbReference type="Proteomes" id="UP000192408"/>
    </source>
</evidence>
<evidence type="ECO:0000256" key="6">
    <source>
        <dbReference type="ARBA" id="ARBA00022556"/>
    </source>
</evidence>
<protein>
    <recommendedName>
        <fullName evidence="4 11">Lipid-A-disaccharide synthase</fullName>
        <ecNumber evidence="3 11">2.4.1.182</ecNumber>
    </recommendedName>
</protein>
<dbReference type="GO" id="GO:0005543">
    <property type="term" value="F:phospholipid binding"/>
    <property type="evidence" value="ECO:0007669"/>
    <property type="project" value="TreeGrafter"/>
</dbReference>
<evidence type="ECO:0000256" key="5">
    <source>
        <dbReference type="ARBA" id="ARBA00022516"/>
    </source>
</evidence>
<evidence type="ECO:0000256" key="8">
    <source>
        <dbReference type="ARBA" id="ARBA00022679"/>
    </source>
</evidence>
<accession>A0A1W1UAE3</accession>
<gene>
    <name evidence="11" type="primary">lpxB</name>
    <name evidence="12" type="ORF">SAMN05660772_00015</name>
</gene>
<dbReference type="PANTHER" id="PTHR30372">
    <property type="entry name" value="LIPID-A-DISACCHARIDE SYNTHASE"/>
    <property type="match status" value="1"/>
</dbReference>
<dbReference type="NCBIfam" id="TIGR00215">
    <property type="entry name" value="lpxB"/>
    <property type="match status" value="1"/>
</dbReference>
<organism evidence="12 13">
    <name type="scientific">Pasteurella testudinis DSM 23072</name>
    <dbReference type="NCBI Taxonomy" id="1122938"/>
    <lineage>
        <taxon>Bacteria</taxon>
        <taxon>Pseudomonadati</taxon>
        <taxon>Pseudomonadota</taxon>
        <taxon>Gammaproteobacteria</taxon>
        <taxon>Pasteurellales</taxon>
        <taxon>Pasteurellaceae</taxon>
        <taxon>Pasteurella</taxon>
    </lineage>
</organism>
<dbReference type="GO" id="GO:0016020">
    <property type="term" value="C:membrane"/>
    <property type="evidence" value="ECO:0007669"/>
    <property type="project" value="GOC"/>
</dbReference>
<dbReference type="HAMAP" id="MF_00392">
    <property type="entry name" value="LpxB"/>
    <property type="match status" value="1"/>
</dbReference>
<evidence type="ECO:0000313" key="12">
    <source>
        <dbReference type="EMBL" id="SMB78037.1"/>
    </source>
</evidence>
<evidence type="ECO:0000256" key="10">
    <source>
        <dbReference type="ARBA" id="ARBA00048975"/>
    </source>
</evidence>
<evidence type="ECO:0000256" key="4">
    <source>
        <dbReference type="ARBA" id="ARBA00020902"/>
    </source>
</evidence>
<evidence type="ECO:0000256" key="11">
    <source>
        <dbReference type="HAMAP-Rule" id="MF_00392"/>
    </source>
</evidence>
<dbReference type="RefSeq" id="WP_084255106.1">
    <property type="nucleotide sequence ID" value="NZ_FWWV01000001.1"/>
</dbReference>
<dbReference type="GO" id="GO:0008915">
    <property type="term" value="F:lipid-A-disaccharide synthase activity"/>
    <property type="evidence" value="ECO:0007669"/>
    <property type="project" value="UniProtKB-UniRule"/>
</dbReference>
<keyword evidence="13" id="KW-1185">Reference proteome</keyword>
<comment type="pathway">
    <text evidence="11">Bacterial outer membrane biogenesis; LPS lipid A biosynthesis.</text>
</comment>
<keyword evidence="9 11" id="KW-0443">Lipid metabolism</keyword>
<evidence type="ECO:0000256" key="7">
    <source>
        <dbReference type="ARBA" id="ARBA00022676"/>
    </source>
</evidence>
<dbReference type="EC" id="2.4.1.182" evidence="3 11"/>
<evidence type="ECO:0000256" key="1">
    <source>
        <dbReference type="ARBA" id="ARBA00002056"/>
    </source>
</evidence>
<evidence type="ECO:0000256" key="3">
    <source>
        <dbReference type="ARBA" id="ARBA00012687"/>
    </source>
</evidence>
<keyword evidence="6 11" id="KW-0441">Lipid A biosynthesis</keyword>
<dbReference type="STRING" id="1122938.SAMN05660772_00015"/>
<keyword evidence="7 11" id="KW-0328">Glycosyltransferase</keyword>
<reference evidence="13" key="1">
    <citation type="submission" date="2017-04" db="EMBL/GenBank/DDBJ databases">
        <authorList>
            <person name="Varghese N."/>
            <person name="Submissions S."/>
        </authorList>
    </citation>
    <scope>NUCLEOTIDE SEQUENCE [LARGE SCALE GENOMIC DNA]</scope>
    <source>
        <strain evidence="13">DSM 23072</strain>
    </source>
</reference>
<keyword evidence="8 11" id="KW-0808">Transferase</keyword>
<comment type="function">
    <text evidence="1 11">Condensation of UDP-2,3-diacylglucosamine and 2,3-diacylglucosamine-1-phosphate to form lipid A disaccharide, a precursor of lipid A, a phosphorylated glycolipid that anchors the lipopolysaccharide to the outer membrane of the cell.</text>
</comment>
<sequence>MQPPKNAPLIALVAGEISGDILGAGLIKELRRIYPDARFIGIAGPQMLAQGAESYFEMDELSVMGLVEVLKHLPRLLKIRNTLIQNLLAEKPDIFIGIDAPDFNLGVEKVLKQNGIKTIHYVSPSVWAWRQKRIFKIAAATDLVLAFLPFEKAFYDRFNVPCRFIGHTMADAIPLEVDRRQACTRLQLDPQQRYVAILPGSRGSELEFLSEPFLQTALLLKQRFPDLKFLVPLINAKRRQQFERAKQRIAPQLPMHLLDGEARAAMMAADATLLASGTAALECMLCKSPMVVGYRMKPLTYWLAQRLVKSKYVSLPNLLADEMLVPELIQDECNPQQLADALSRYLSPDERAQNRTLALKRCFVELHNMIRCNADQQAAQAVVEVLNGQL</sequence>
<evidence type="ECO:0000256" key="2">
    <source>
        <dbReference type="ARBA" id="ARBA00007868"/>
    </source>
</evidence>
<keyword evidence="5 11" id="KW-0444">Lipid biosynthesis</keyword>
<name>A0A1W1UAE3_9PAST</name>
<dbReference type="UniPathway" id="UPA00973"/>
<evidence type="ECO:0000256" key="9">
    <source>
        <dbReference type="ARBA" id="ARBA00023098"/>
    </source>
</evidence>
<dbReference type="EMBL" id="FWWV01000001">
    <property type="protein sequence ID" value="SMB78037.1"/>
    <property type="molecule type" value="Genomic_DNA"/>
</dbReference>